<evidence type="ECO:0000256" key="2">
    <source>
        <dbReference type="SAM" id="SignalP"/>
    </source>
</evidence>
<evidence type="ECO:0000256" key="1">
    <source>
        <dbReference type="SAM" id="MobiDB-lite"/>
    </source>
</evidence>
<feature type="chain" id="PRO_5032794250" evidence="2">
    <location>
        <begin position="33"/>
        <end position="323"/>
    </location>
</feature>
<feature type="compositionally biased region" description="Basic residues" evidence="1">
    <location>
        <begin position="211"/>
        <end position="225"/>
    </location>
</feature>
<sequence>MAEELKAMLRHANWIIFELWQLWILTSREAAAKRVPQAVVLLLYKWRMVGIPNRNSEDARPIAIASCIVRCWHSALNQQLPDPPNEQWCGKKASGVVEACADWLRLPSDAGSEQDLAKALDLVGPDVAQTALRWHGAAEEVVATLALGWSGERYCHVRGEVARPIAPTRGLPPGDPPSPKVLAFVIAPWHGLVERQTDCKTRAYMDDRSLKARRRERRNANRKRMAGPGPRTGEEMEPESEVSEAEVERQQQQVSAAIDITARFDEAIGLKENVKKRQLWTRDQKVEHLGLRCQGGAEANSADVAAPEGSSAGHNQKVGKAPG</sequence>
<feature type="compositionally biased region" description="Acidic residues" evidence="1">
    <location>
        <begin position="235"/>
        <end position="245"/>
    </location>
</feature>
<evidence type="ECO:0000313" key="4">
    <source>
        <dbReference type="Proteomes" id="UP000626109"/>
    </source>
</evidence>
<protein>
    <submittedName>
        <fullName evidence="3">Uncharacterized protein</fullName>
    </submittedName>
</protein>
<keyword evidence="2" id="KW-0732">Signal</keyword>
<comment type="caution">
    <text evidence="3">The sequence shown here is derived from an EMBL/GenBank/DDBJ whole genome shotgun (WGS) entry which is preliminary data.</text>
</comment>
<dbReference type="EMBL" id="CAJNNW010026686">
    <property type="protein sequence ID" value="CAE8687059.1"/>
    <property type="molecule type" value="Genomic_DNA"/>
</dbReference>
<feature type="region of interest" description="Disordered" evidence="1">
    <location>
        <begin position="297"/>
        <end position="323"/>
    </location>
</feature>
<proteinExistence type="predicted"/>
<dbReference type="Proteomes" id="UP000626109">
    <property type="component" value="Unassembled WGS sequence"/>
</dbReference>
<accession>A0A813K080</accession>
<evidence type="ECO:0000313" key="3">
    <source>
        <dbReference type="EMBL" id="CAE8687059.1"/>
    </source>
</evidence>
<feature type="signal peptide" evidence="2">
    <location>
        <begin position="1"/>
        <end position="32"/>
    </location>
</feature>
<feature type="region of interest" description="Disordered" evidence="1">
    <location>
        <begin position="204"/>
        <end position="253"/>
    </location>
</feature>
<name>A0A813K080_POLGL</name>
<organism evidence="3 4">
    <name type="scientific">Polarella glacialis</name>
    <name type="common">Dinoflagellate</name>
    <dbReference type="NCBI Taxonomy" id="89957"/>
    <lineage>
        <taxon>Eukaryota</taxon>
        <taxon>Sar</taxon>
        <taxon>Alveolata</taxon>
        <taxon>Dinophyceae</taxon>
        <taxon>Suessiales</taxon>
        <taxon>Suessiaceae</taxon>
        <taxon>Polarella</taxon>
    </lineage>
</organism>
<dbReference type="AlphaFoldDB" id="A0A813K080"/>
<reference evidence="3" key="1">
    <citation type="submission" date="2021-02" db="EMBL/GenBank/DDBJ databases">
        <authorList>
            <person name="Dougan E. K."/>
            <person name="Rhodes N."/>
            <person name="Thang M."/>
            <person name="Chan C."/>
        </authorList>
    </citation>
    <scope>NUCLEOTIDE SEQUENCE</scope>
</reference>
<gene>
    <name evidence="3" type="ORF">PGLA2088_LOCUS25279</name>
</gene>